<dbReference type="Proteomes" id="UP000054051">
    <property type="component" value="Unassembled WGS sequence"/>
</dbReference>
<keyword evidence="1" id="KW-0472">Membrane</keyword>
<dbReference type="InterPro" id="IPR046638">
    <property type="entry name" value="DUF6750"/>
</dbReference>
<gene>
    <name evidence="2" type="ORF">CAGGBEG34_190126</name>
</gene>
<organism evidence="2 3">
    <name type="scientific">Candidatus Glomeribacter gigasporarum BEG34</name>
    <dbReference type="NCBI Taxonomy" id="1070319"/>
    <lineage>
        <taxon>Bacteria</taxon>
        <taxon>Pseudomonadati</taxon>
        <taxon>Pseudomonadota</taxon>
        <taxon>Betaproteobacteria</taxon>
        <taxon>Burkholderiales</taxon>
        <taxon>Burkholderiaceae</taxon>
        <taxon>Candidatus Glomeribacter</taxon>
    </lineage>
</organism>
<dbReference type="EMBL" id="CAFB01000035">
    <property type="protein sequence ID" value="CCD28954.1"/>
    <property type="molecule type" value="Genomic_DNA"/>
</dbReference>
<comment type="caution">
    <text evidence="2">The sequence shown here is derived from an EMBL/GenBank/DDBJ whole genome shotgun (WGS) entry which is preliminary data.</text>
</comment>
<evidence type="ECO:0000313" key="3">
    <source>
        <dbReference type="Proteomes" id="UP000054051"/>
    </source>
</evidence>
<keyword evidence="1" id="KW-1133">Transmembrane helix</keyword>
<feature type="transmembrane region" description="Helical" evidence="1">
    <location>
        <begin position="47"/>
        <end position="66"/>
    </location>
</feature>
<evidence type="ECO:0000313" key="2">
    <source>
        <dbReference type="EMBL" id="CCD28954.1"/>
    </source>
</evidence>
<dbReference type="Pfam" id="PF20535">
    <property type="entry name" value="DUF6750"/>
    <property type="match status" value="1"/>
</dbReference>
<reference evidence="2 3" key="1">
    <citation type="submission" date="2011-08" db="EMBL/GenBank/DDBJ databases">
        <title>The genome of the obligate endobacterium of an arbuscular mycorrhizal fungus reveals an interphylum network of nutritional interactions.</title>
        <authorList>
            <person name="Ghignone S."/>
            <person name="Salvioli A."/>
            <person name="Anca I."/>
            <person name="Lumini E."/>
            <person name="Ortu G."/>
            <person name="Petiti L."/>
            <person name="Cruveiller S."/>
            <person name="Bianciotto V."/>
            <person name="Piffanelli P."/>
            <person name="Lanfranco L."/>
            <person name="Bonfante P."/>
        </authorList>
    </citation>
    <scope>NUCLEOTIDE SEQUENCE [LARGE SCALE GENOMIC DNA]</scope>
    <source>
        <strain evidence="2 3">BEG34</strain>
    </source>
</reference>
<dbReference type="STRING" id="1070319.CAGGBEG34_190126"/>
<proteinExistence type="predicted"/>
<feature type="transmembrane region" description="Helical" evidence="1">
    <location>
        <begin position="73"/>
        <end position="91"/>
    </location>
</feature>
<dbReference type="OrthoDB" id="8970539at2"/>
<dbReference type="AlphaFoldDB" id="G2J857"/>
<evidence type="ECO:0000256" key="1">
    <source>
        <dbReference type="SAM" id="Phobius"/>
    </source>
</evidence>
<feature type="transmembrane region" description="Helical" evidence="1">
    <location>
        <begin position="12"/>
        <end position="35"/>
    </location>
</feature>
<keyword evidence="1" id="KW-0812">Transmembrane</keyword>
<accession>G2J857</accession>
<sequence length="187" mass="19677">MLNARNILMRLHLAALAHAKWIVLATVGALFLLRLSITHPPSALGDLVVMTVFPIILYTVFVRAWYGAERMPVALPFSMMAALLLFLLFPNTADASIGTMMKSLKNDMGDWIDALIYACYGGGIVSTAIGVNNGIKKSKGDQQVTTGSIFGYGLGGPALGMIGYIMSSASESIGGGASHMGKLPGGL</sequence>
<dbReference type="RefSeq" id="WP_006682210.1">
    <property type="nucleotide sequence ID" value="NZ_CAFB01000035.1"/>
</dbReference>
<feature type="transmembrane region" description="Helical" evidence="1">
    <location>
        <begin position="111"/>
        <end position="131"/>
    </location>
</feature>
<name>G2J857_9BURK</name>
<keyword evidence="3" id="KW-1185">Reference proteome</keyword>
<protein>
    <submittedName>
        <fullName evidence="2">Uncharacterized protein</fullName>
    </submittedName>
</protein>